<proteinExistence type="predicted"/>
<dbReference type="SMART" id="SM00297">
    <property type="entry name" value="BROMO"/>
    <property type="match status" value="1"/>
</dbReference>
<dbReference type="InterPro" id="IPR050935">
    <property type="entry name" value="Bromo_chromatin_reader"/>
</dbReference>
<evidence type="ECO:0000256" key="2">
    <source>
        <dbReference type="PROSITE-ProRule" id="PRU00035"/>
    </source>
</evidence>
<dbReference type="Proteomes" id="UP001430848">
    <property type="component" value="Unassembled WGS sequence"/>
</dbReference>
<reference evidence="5 6" key="1">
    <citation type="submission" date="2024-02" db="EMBL/GenBank/DDBJ databases">
        <title>De novo assembly and annotation of 12 fungi associated with fruit tree decline syndrome in Ontario, Canada.</title>
        <authorList>
            <person name="Sulman M."/>
            <person name="Ellouze W."/>
            <person name="Ilyukhin E."/>
        </authorList>
    </citation>
    <scope>NUCLEOTIDE SEQUENCE [LARGE SCALE GENOMIC DNA]</scope>
    <source>
        <strain evidence="5 6">M169</strain>
    </source>
</reference>
<evidence type="ECO:0000256" key="3">
    <source>
        <dbReference type="SAM" id="MobiDB-lite"/>
    </source>
</evidence>
<feature type="compositionally biased region" description="Basic and acidic residues" evidence="3">
    <location>
        <begin position="161"/>
        <end position="170"/>
    </location>
</feature>
<evidence type="ECO:0000259" key="4">
    <source>
        <dbReference type="PROSITE" id="PS50014"/>
    </source>
</evidence>
<name>A0ABR1NWG3_DIAER</name>
<dbReference type="InterPro" id="IPR001487">
    <property type="entry name" value="Bromodomain"/>
</dbReference>
<dbReference type="PANTHER" id="PTHR22880">
    <property type="entry name" value="FALZ-RELATED BROMODOMAIN-CONTAINING PROTEINS"/>
    <property type="match status" value="1"/>
</dbReference>
<evidence type="ECO:0000313" key="6">
    <source>
        <dbReference type="Proteomes" id="UP001430848"/>
    </source>
</evidence>
<dbReference type="SUPFAM" id="SSF47370">
    <property type="entry name" value="Bromodomain"/>
    <property type="match status" value="1"/>
</dbReference>
<evidence type="ECO:0000256" key="1">
    <source>
        <dbReference type="ARBA" id="ARBA00023117"/>
    </source>
</evidence>
<organism evidence="5 6">
    <name type="scientific">Diaporthe eres</name>
    <name type="common">Phomopsis oblonga</name>
    <dbReference type="NCBI Taxonomy" id="83184"/>
    <lineage>
        <taxon>Eukaryota</taxon>
        <taxon>Fungi</taxon>
        <taxon>Dikarya</taxon>
        <taxon>Ascomycota</taxon>
        <taxon>Pezizomycotina</taxon>
        <taxon>Sordariomycetes</taxon>
        <taxon>Sordariomycetidae</taxon>
        <taxon>Diaporthales</taxon>
        <taxon>Diaporthaceae</taxon>
        <taxon>Diaporthe</taxon>
        <taxon>Diaporthe eres species complex</taxon>
    </lineage>
</organism>
<keyword evidence="6" id="KW-1185">Reference proteome</keyword>
<sequence>MARSSSVRRKKGHLSQGPTKAPDVADGTAPGATVTPEEKRKVKRMQQSRDYENNHRLEPCKLAFNELLSDKYADCNVHFLKPLHQVELKLPQYMSIFKVPMYLSTMKEAVEAGKYEHASEFKKDFMRILETAKLFNVADSAVHEAANKLKREFKVVWKEAKQSKKSEKTAVVENEDQQKTRRSKRKSDKTAAIENEGRPETKRSKKRSE</sequence>
<accession>A0ABR1NWG3</accession>
<dbReference type="PANTHER" id="PTHR22880:SF225">
    <property type="entry name" value="BROMODOMAIN-CONTAINING PROTEIN BET-1-RELATED"/>
    <property type="match status" value="1"/>
</dbReference>
<comment type="caution">
    <text evidence="5">The sequence shown here is derived from an EMBL/GenBank/DDBJ whole genome shotgun (WGS) entry which is preliminary data.</text>
</comment>
<feature type="region of interest" description="Disordered" evidence="3">
    <location>
        <begin position="161"/>
        <end position="209"/>
    </location>
</feature>
<dbReference type="InterPro" id="IPR036427">
    <property type="entry name" value="Bromodomain-like_sf"/>
</dbReference>
<dbReference type="EMBL" id="JAKNSF020000091">
    <property type="protein sequence ID" value="KAK7717808.1"/>
    <property type="molecule type" value="Genomic_DNA"/>
</dbReference>
<protein>
    <recommendedName>
        <fullName evidence="4">Bromo domain-containing protein</fullName>
    </recommendedName>
</protein>
<keyword evidence="1 2" id="KW-0103">Bromodomain</keyword>
<gene>
    <name evidence="5" type="ORF">SLS63_010663</name>
</gene>
<feature type="region of interest" description="Disordered" evidence="3">
    <location>
        <begin position="1"/>
        <end position="50"/>
    </location>
</feature>
<feature type="compositionally biased region" description="Basic residues" evidence="3">
    <location>
        <begin position="1"/>
        <end position="13"/>
    </location>
</feature>
<dbReference type="PRINTS" id="PR00503">
    <property type="entry name" value="BROMODOMAIN"/>
</dbReference>
<feature type="domain" description="Bromo" evidence="4">
    <location>
        <begin position="71"/>
        <end position="143"/>
    </location>
</feature>
<dbReference type="Pfam" id="PF00439">
    <property type="entry name" value="Bromodomain"/>
    <property type="match status" value="1"/>
</dbReference>
<evidence type="ECO:0000313" key="5">
    <source>
        <dbReference type="EMBL" id="KAK7717808.1"/>
    </source>
</evidence>
<dbReference type="PROSITE" id="PS50014">
    <property type="entry name" value="BROMODOMAIN_2"/>
    <property type="match status" value="1"/>
</dbReference>
<dbReference type="Gene3D" id="1.20.920.10">
    <property type="entry name" value="Bromodomain-like"/>
    <property type="match status" value="1"/>
</dbReference>
<feature type="compositionally biased region" description="Basic and acidic residues" evidence="3">
    <location>
        <begin position="188"/>
        <end position="209"/>
    </location>
</feature>